<dbReference type="AlphaFoldDB" id="A0A418X8B2"/>
<name>A0A418X8B2_9PSED</name>
<feature type="domain" description="Nitroreductase" evidence="3">
    <location>
        <begin position="22"/>
        <end position="221"/>
    </location>
</feature>
<dbReference type="SUPFAM" id="SSF55469">
    <property type="entry name" value="FMN-dependent nitroreductase-like"/>
    <property type="match status" value="1"/>
</dbReference>
<gene>
    <name evidence="4" type="ORF">D3879_22345</name>
</gene>
<keyword evidence="5" id="KW-1185">Reference proteome</keyword>
<sequence length="244" mass="27499">MSTVAPRTDLAECAEIFRSLVESRRAVRRFTAEAVPDTVIRDCLELAVLAPSSCNLQPWSFHVVRNPDLLQQLQHVCLGQSAAKAPLIIAVLAHPNTWKQACADVLRLWPEPAVPKAIDHFYKNSAPFQYNQGWMGWRGLLKRQMVRLIGLRSPVMRTPNSLEQMRLWAVKSTALAAQSLMLAFQSYGYSTCPMEGFDEKRLKQVLPIQKGAIPIMLLAVGIPGERAIYNPRLRFPLDQSVSWH</sequence>
<dbReference type="GO" id="GO:0016491">
    <property type="term" value="F:oxidoreductase activity"/>
    <property type="evidence" value="ECO:0007669"/>
    <property type="project" value="UniProtKB-KW"/>
</dbReference>
<dbReference type="Gene3D" id="3.40.109.10">
    <property type="entry name" value="NADH Oxidase"/>
    <property type="match status" value="1"/>
</dbReference>
<dbReference type="OrthoDB" id="9784375at2"/>
<comment type="caution">
    <text evidence="4">The sequence shown here is derived from an EMBL/GenBank/DDBJ whole genome shotgun (WGS) entry which is preliminary data.</text>
</comment>
<dbReference type="Proteomes" id="UP000284021">
    <property type="component" value="Unassembled WGS sequence"/>
</dbReference>
<dbReference type="EMBL" id="QYUR01000008">
    <property type="protein sequence ID" value="RJG08638.1"/>
    <property type="molecule type" value="Genomic_DNA"/>
</dbReference>
<accession>A0A418X8B2</accession>
<evidence type="ECO:0000313" key="4">
    <source>
        <dbReference type="EMBL" id="RJG08638.1"/>
    </source>
</evidence>
<dbReference type="RefSeq" id="WP_119956441.1">
    <property type="nucleotide sequence ID" value="NZ_QYUR01000008.1"/>
</dbReference>
<dbReference type="PANTHER" id="PTHR43673">
    <property type="entry name" value="NAD(P)H NITROREDUCTASE YDGI-RELATED"/>
    <property type="match status" value="1"/>
</dbReference>
<keyword evidence="2" id="KW-0560">Oxidoreductase</keyword>
<dbReference type="PANTHER" id="PTHR43673:SF10">
    <property type="entry name" value="NADH DEHYDROGENASE_NAD(P)H NITROREDUCTASE XCC3605-RELATED"/>
    <property type="match status" value="1"/>
</dbReference>
<evidence type="ECO:0000256" key="2">
    <source>
        <dbReference type="ARBA" id="ARBA00023002"/>
    </source>
</evidence>
<protein>
    <submittedName>
        <fullName evidence="4">Nitroreductase family protein</fullName>
    </submittedName>
</protein>
<evidence type="ECO:0000259" key="3">
    <source>
        <dbReference type="Pfam" id="PF00881"/>
    </source>
</evidence>
<dbReference type="Pfam" id="PF00881">
    <property type="entry name" value="Nitroreductase"/>
    <property type="match status" value="1"/>
</dbReference>
<evidence type="ECO:0000256" key="1">
    <source>
        <dbReference type="ARBA" id="ARBA00007118"/>
    </source>
</evidence>
<dbReference type="InterPro" id="IPR000415">
    <property type="entry name" value="Nitroreductase-like"/>
</dbReference>
<dbReference type="InterPro" id="IPR029479">
    <property type="entry name" value="Nitroreductase"/>
</dbReference>
<organism evidence="4 5">
    <name type="scientific">Pseudomonas cavernicola</name>
    <dbReference type="NCBI Taxonomy" id="2320866"/>
    <lineage>
        <taxon>Bacteria</taxon>
        <taxon>Pseudomonadati</taxon>
        <taxon>Pseudomonadota</taxon>
        <taxon>Gammaproteobacteria</taxon>
        <taxon>Pseudomonadales</taxon>
        <taxon>Pseudomonadaceae</taxon>
        <taxon>Pseudomonas</taxon>
    </lineage>
</organism>
<reference evidence="4 5" key="1">
    <citation type="submission" date="2018-09" db="EMBL/GenBank/DDBJ databases">
        <authorList>
            <person name="Zhu H."/>
        </authorList>
    </citation>
    <scope>NUCLEOTIDE SEQUENCE [LARGE SCALE GENOMIC DNA]</scope>
    <source>
        <strain evidence="4 5">K1S02-6</strain>
    </source>
</reference>
<proteinExistence type="inferred from homology"/>
<evidence type="ECO:0000313" key="5">
    <source>
        <dbReference type="Proteomes" id="UP000284021"/>
    </source>
</evidence>
<comment type="similarity">
    <text evidence="1">Belongs to the nitroreductase family.</text>
</comment>